<evidence type="ECO:0000256" key="4">
    <source>
        <dbReference type="ARBA" id="ARBA00023136"/>
    </source>
</evidence>
<proteinExistence type="predicted"/>
<keyword evidence="3 6" id="KW-1133">Transmembrane helix</keyword>
<evidence type="ECO:0000256" key="3">
    <source>
        <dbReference type="ARBA" id="ARBA00022989"/>
    </source>
</evidence>
<feature type="transmembrane region" description="Helical" evidence="6">
    <location>
        <begin position="208"/>
        <end position="231"/>
    </location>
</feature>
<dbReference type="GO" id="GO:0016020">
    <property type="term" value="C:membrane"/>
    <property type="evidence" value="ECO:0007669"/>
    <property type="project" value="UniProtKB-SubCell"/>
</dbReference>
<evidence type="ECO:0000256" key="6">
    <source>
        <dbReference type="SAM" id="Phobius"/>
    </source>
</evidence>
<feature type="transmembrane region" description="Helical" evidence="6">
    <location>
        <begin position="34"/>
        <end position="54"/>
    </location>
</feature>
<feature type="transmembrane region" description="Helical" evidence="6">
    <location>
        <begin position="129"/>
        <end position="148"/>
    </location>
</feature>
<reference evidence="7" key="1">
    <citation type="submission" date="2021-10" db="EMBL/GenBank/DDBJ databases">
        <title>Tropical sea cucumber genome reveals ecological adaptation and Cuvierian tubules defense mechanism.</title>
        <authorList>
            <person name="Chen T."/>
        </authorList>
    </citation>
    <scope>NUCLEOTIDE SEQUENCE</scope>
    <source>
        <strain evidence="7">Nanhai2018</strain>
        <tissue evidence="7">Muscle</tissue>
    </source>
</reference>
<comment type="subcellular location">
    <subcellularLocation>
        <location evidence="1">Membrane</location>
        <topology evidence="1">Multi-pass membrane protein</topology>
    </subcellularLocation>
</comment>
<dbReference type="OrthoDB" id="5832279at2759"/>
<evidence type="ECO:0000256" key="5">
    <source>
        <dbReference type="SAM" id="MobiDB-lite"/>
    </source>
</evidence>
<accession>A0A9Q1BD18</accession>
<dbReference type="InterPro" id="IPR005178">
    <property type="entry name" value="Ostalpha/TMEM184C"/>
</dbReference>
<dbReference type="EMBL" id="JAIZAY010000021">
    <property type="protein sequence ID" value="KAJ8022175.1"/>
    <property type="molecule type" value="Genomic_DNA"/>
</dbReference>
<comment type="caution">
    <text evidence="7">The sequence shown here is derived from an EMBL/GenBank/DDBJ whole genome shotgun (WGS) entry which is preliminary data.</text>
</comment>
<dbReference type="AlphaFoldDB" id="A0A9Q1BD18"/>
<gene>
    <name evidence="7" type="ORF">HOLleu_39588</name>
</gene>
<dbReference type="Proteomes" id="UP001152320">
    <property type="component" value="Chromosome 21"/>
</dbReference>
<protein>
    <submittedName>
        <fullName evidence="7">Uncharacterized protein</fullName>
    </submittedName>
</protein>
<keyword evidence="8" id="KW-1185">Reference proteome</keyword>
<organism evidence="7 8">
    <name type="scientific">Holothuria leucospilota</name>
    <name type="common">Black long sea cucumber</name>
    <name type="synonym">Mertensiothuria leucospilota</name>
    <dbReference type="NCBI Taxonomy" id="206669"/>
    <lineage>
        <taxon>Eukaryota</taxon>
        <taxon>Metazoa</taxon>
        <taxon>Echinodermata</taxon>
        <taxon>Eleutherozoa</taxon>
        <taxon>Echinozoa</taxon>
        <taxon>Holothuroidea</taxon>
        <taxon>Aspidochirotacea</taxon>
        <taxon>Aspidochirotida</taxon>
        <taxon>Holothuriidae</taxon>
        <taxon>Holothuria</taxon>
    </lineage>
</organism>
<dbReference type="Pfam" id="PF03619">
    <property type="entry name" value="Solute_trans_a"/>
    <property type="match status" value="1"/>
</dbReference>
<keyword evidence="2 6" id="KW-0812">Transmembrane</keyword>
<keyword evidence="4 6" id="KW-0472">Membrane</keyword>
<feature type="region of interest" description="Disordered" evidence="5">
    <location>
        <begin position="243"/>
        <end position="271"/>
    </location>
</feature>
<evidence type="ECO:0000256" key="1">
    <source>
        <dbReference type="ARBA" id="ARBA00004141"/>
    </source>
</evidence>
<evidence type="ECO:0000256" key="2">
    <source>
        <dbReference type="ARBA" id="ARBA00022692"/>
    </source>
</evidence>
<evidence type="ECO:0000313" key="7">
    <source>
        <dbReference type="EMBL" id="KAJ8022175.1"/>
    </source>
</evidence>
<evidence type="ECO:0000313" key="8">
    <source>
        <dbReference type="Proteomes" id="UP001152320"/>
    </source>
</evidence>
<name>A0A9Q1BD18_HOLLE</name>
<sequence length="271" mass="30490">MNESIFEFDENGCSSSTPSIDDAFQLYFKTPVGAAFFCMAFVSTFSTLAIYLYAMYKIRQHNPVGTERRRALTLVFGLFPVTVSLRSVSGVTSHIHTSLLCVPRRCALVGCCTTEFCVQTAKIKDPNAINFWLGIISGFSTGFAVYGLQIFSKSSQEYLEKYYVKTKFVAVQLVLILTGLVRLVMDILGFTESITCRGPLRSPERGQIIYNHVTIHIMATCIIGFFVYWIWLSRFSSRRNEVEHPVEVPESPTSTAQPSEMDDKAEETKEV</sequence>
<feature type="transmembrane region" description="Helical" evidence="6">
    <location>
        <begin position="168"/>
        <end position="188"/>
    </location>
</feature>